<organism evidence="2 3">
    <name type="scientific">Hallella seregens ATCC 51272</name>
    <dbReference type="NCBI Taxonomy" id="1336250"/>
    <lineage>
        <taxon>Bacteria</taxon>
        <taxon>Pseudomonadati</taxon>
        <taxon>Bacteroidota</taxon>
        <taxon>Bacteroidia</taxon>
        <taxon>Bacteroidales</taxon>
        <taxon>Prevotellaceae</taxon>
        <taxon>Hallella</taxon>
    </lineage>
</organism>
<dbReference type="Pfam" id="PF08011">
    <property type="entry name" value="PDDEXK_9"/>
    <property type="match status" value="1"/>
</dbReference>
<comment type="caution">
    <text evidence="2">The sequence shown here is derived from an EMBL/GenBank/DDBJ whole genome shotgun (WGS) entry which is preliminary data.</text>
</comment>
<proteinExistence type="predicted"/>
<evidence type="ECO:0000313" key="3">
    <source>
        <dbReference type="Proteomes" id="UP001589688"/>
    </source>
</evidence>
<gene>
    <name evidence="2" type="ORF">ACFFK8_03270</name>
</gene>
<keyword evidence="3" id="KW-1185">Reference proteome</keyword>
<evidence type="ECO:0000313" key="2">
    <source>
        <dbReference type="EMBL" id="MFB9896858.1"/>
    </source>
</evidence>
<dbReference type="InterPro" id="IPR012547">
    <property type="entry name" value="PDDEXK_9"/>
</dbReference>
<reference evidence="2 3" key="1">
    <citation type="submission" date="2024-09" db="EMBL/GenBank/DDBJ databases">
        <authorList>
            <person name="Sun Q."/>
            <person name="Mori K."/>
        </authorList>
    </citation>
    <scope>NUCLEOTIDE SEQUENCE [LARGE SCALE GENOMIC DNA]</scope>
    <source>
        <strain evidence="2 3">ATCC 51272</strain>
    </source>
</reference>
<dbReference type="Proteomes" id="UP001589688">
    <property type="component" value="Unassembled WGS sequence"/>
</dbReference>
<protein>
    <submittedName>
        <fullName evidence="2">AAA family ATPase</fullName>
    </submittedName>
</protein>
<dbReference type="EMBL" id="JBHLZF010000001">
    <property type="protein sequence ID" value="MFB9896858.1"/>
    <property type="molecule type" value="Genomic_DNA"/>
</dbReference>
<evidence type="ECO:0000259" key="1">
    <source>
        <dbReference type="Pfam" id="PF09820"/>
    </source>
</evidence>
<feature type="domain" description="AAA-ATPase-like" evidence="1">
    <location>
        <begin position="4"/>
        <end position="210"/>
    </location>
</feature>
<sequence length="530" mass="61694">MKYPIGIQDFKSIREDGFVYVDKTDLVYDMATQGKIYFLSRPRRFGKSLLVSTLKYYFRGEHGLFKGLAIDKLETEWKQYPVFHLSFGPQDFTQPDALYKAINYFISCAEQEYGLQTIEETLSTRFLRVLHAAHEQTGLRCVVLIDEYDKPLLDVLDRPDTIRVNNVDKTFEEHNRDLLKGFYAVFKDADPDLRFVLLTGVTKFSQVSVFSGFNQPNDISMAPKFDALCGITNQELHTVFADSIRELADAMQTTEEDMKSLLQRQYDGYHFSRLMTDVYNPFSLLKAFDNQDVRDFWFQTGTPSYLLRLLEHCEENLNEMVGRYYSEPQFVDYKADVERPLPMIYQSGYLTIKEFDPDSRAYLLDFPNNEVTAGFVSLTAASYLKSKESPQTWILQAQRALKQGDTDGYRDLLAAFLSSIPYSARRHENEREQERYFQYTVYLLMRMMSVYTVYHEKHTSQGRADFVIETPRFVYIFEYKLDRPAAEAIRQIEEKGYAREYAQDPRPVYCIGCTFSSQTGTVGDWACQAV</sequence>
<accession>A0ABV5ZHK5</accession>
<name>A0ABV5ZHK5_9BACT</name>
<dbReference type="Pfam" id="PF09820">
    <property type="entry name" value="AAA-ATPase_like"/>
    <property type="match status" value="1"/>
</dbReference>
<dbReference type="RefSeq" id="WP_390182774.1">
    <property type="nucleotide sequence ID" value="NZ_JBHLZF010000001.1"/>
</dbReference>
<dbReference type="PANTHER" id="PTHR34825">
    <property type="entry name" value="CONSERVED PROTEIN, WITH A WEAK D-GALACTARATE DEHYDRATASE/ALTRONATE HYDROLASE DOMAIN"/>
    <property type="match status" value="1"/>
</dbReference>
<dbReference type="PANTHER" id="PTHR34825:SF1">
    <property type="entry name" value="AAA-ATPASE-LIKE DOMAIN-CONTAINING PROTEIN"/>
    <property type="match status" value="1"/>
</dbReference>
<dbReference type="InterPro" id="IPR018631">
    <property type="entry name" value="AAA-ATPase-like_dom"/>
</dbReference>